<dbReference type="AlphaFoldDB" id="G0U8I6"/>
<dbReference type="Gene3D" id="1.20.58.2190">
    <property type="match status" value="1"/>
</dbReference>
<reference evidence="1" key="1">
    <citation type="journal article" date="2012" name="Proc. Natl. Acad. Sci. U.S.A.">
        <title>Antigenic diversity is generated by distinct evolutionary mechanisms in African trypanosome species.</title>
        <authorList>
            <person name="Jackson A.P."/>
            <person name="Berry A."/>
            <person name="Aslett M."/>
            <person name="Allison H.C."/>
            <person name="Burton P."/>
            <person name="Vavrova-Anderson J."/>
            <person name="Brown R."/>
            <person name="Browne H."/>
            <person name="Corton N."/>
            <person name="Hauser H."/>
            <person name="Gamble J."/>
            <person name="Gilderthorp R."/>
            <person name="Marcello L."/>
            <person name="McQuillan J."/>
            <person name="Otto T.D."/>
            <person name="Quail M.A."/>
            <person name="Sanders M.J."/>
            <person name="van Tonder A."/>
            <person name="Ginger M.L."/>
            <person name="Field M.C."/>
            <person name="Barry J.D."/>
            <person name="Hertz-Fowler C."/>
            <person name="Berriman M."/>
        </authorList>
    </citation>
    <scope>NUCLEOTIDE SEQUENCE</scope>
    <source>
        <strain evidence="1">Y486</strain>
    </source>
</reference>
<dbReference type="VEuPathDB" id="TriTrypDB:TvY486_1113960"/>
<dbReference type="SUPFAM" id="SSF143503">
    <property type="entry name" value="PUG domain-like"/>
    <property type="match status" value="1"/>
</dbReference>
<dbReference type="CDD" id="cd09212">
    <property type="entry name" value="PUB"/>
    <property type="match status" value="1"/>
</dbReference>
<dbReference type="EMBL" id="HE573027">
    <property type="protein sequence ID" value="CCC53912.1"/>
    <property type="molecule type" value="Genomic_DNA"/>
</dbReference>
<protein>
    <submittedName>
        <fullName evidence="1">Uncharacterized protein</fullName>
    </submittedName>
</protein>
<sequence>MSFEEADRLLQGCSLDVLHVSISKVFRRLLANILLQPKDSRYHVVRKNNIHIRSALNGLSSEAENCLFNLIGFKLELNQDSEEVYVFHGDIETLSTSDKFLSYLEERIDCMKLSQSGIQQVPLLSRGSQKLNARRESVIQKFGCTAKRQEEKVSNSVDTSTQSVFCDEDFSSVDHLKEKARLTLLNTGRVRNSLFNGRHFSLRRMKHGRVYVCKEDCGVDFLEAHWHLFSSRNLLYSYIAHLTPDASAMVHMGVEHGYQYNSLPGTENFRKTIHFSAKRLNSASGQLEYIEHPNKPSETCVYCGVTFTELFL</sequence>
<proteinExistence type="predicted"/>
<evidence type="ECO:0000313" key="1">
    <source>
        <dbReference type="EMBL" id="CCC53912.1"/>
    </source>
</evidence>
<dbReference type="InterPro" id="IPR036339">
    <property type="entry name" value="PUB-like_dom_sf"/>
</dbReference>
<organism evidence="1">
    <name type="scientific">Trypanosoma vivax (strain Y486)</name>
    <dbReference type="NCBI Taxonomy" id="1055687"/>
    <lineage>
        <taxon>Eukaryota</taxon>
        <taxon>Discoba</taxon>
        <taxon>Euglenozoa</taxon>
        <taxon>Kinetoplastea</taxon>
        <taxon>Metakinetoplastina</taxon>
        <taxon>Trypanosomatida</taxon>
        <taxon>Trypanosomatidae</taxon>
        <taxon>Trypanosoma</taxon>
        <taxon>Duttonella</taxon>
    </lineage>
</organism>
<name>G0U8I6_TRYVY</name>
<accession>G0U8I6</accession>
<gene>
    <name evidence="1" type="ORF">TVY486_1113960</name>
</gene>